<dbReference type="InterPro" id="IPR050595">
    <property type="entry name" value="Bact_response_regulator"/>
</dbReference>
<dbReference type="PIRSF" id="PIRSF036382">
    <property type="entry name" value="RR_antiterm"/>
    <property type="match status" value="1"/>
</dbReference>
<dbReference type="PROSITE" id="PS50921">
    <property type="entry name" value="ANTAR"/>
    <property type="match status" value="1"/>
</dbReference>
<reference evidence="7 8" key="1">
    <citation type="submission" date="2022-07" db="EMBL/GenBank/DDBJ databases">
        <title>Genome sequence of Terrisporobacter mayombei DSM6539.</title>
        <authorList>
            <person name="Boeer T."/>
            <person name="Bengelsdorf F.R."/>
            <person name="Daniel R."/>
            <person name="Poehlein A."/>
        </authorList>
    </citation>
    <scope>NUCLEOTIDE SEQUENCE [LARGE SCALE GENOMIC DNA]</scope>
    <source>
        <strain evidence="7 8">DSM 6539</strain>
    </source>
</reference>
<evidence type="ECO:0000313" key="7">
    <source>
        <dbReference type="EMBL" id="WMT80852.1"/>
    </source>
</evidence>
<dbReference type="Pfam" id="PF00072">
    <property type="entry name" value="Response_reg"/>
    <property type="match status" value="1"/>
</dbReference>
<feature type="modified residue" description="4-aspartylphosphate" evidence="4">
    <location>
        <position position="54"/>
    </location>
</feature>
<evidence type="ECO:0000256" key="2">
    <source>
        <dbReference type="ARBA" id="ARBA00022553"/>
    </source>
</evidence>
<dbReference type="SMART" id="SM01012">
    <property type="entry name" value="ANTAR"/>
    <property type="match status" value="1"/>
</dbReference>
<dbReference type="Pfam" id="PF03861">
    <property type="entry name" value="ANTAR"/>
    <property type="match status" value="1"/>
</dbReference>
<dbReference type="InterPro" id="IPR036388">
    <property type="entry name" value="WH-like_DNA-bd_sf"/>
</dbReference>
<dbReference type="Gene3D" id="1.10.10.10">
    <property type="entry name" value="Winged helix-like DNA-binding domain superfamily/Winged helix DNA-binding domain"/>
    <property type="match status" value="1"/>
</dbReference>
<keyword evidence="2 4" id="KW-0597">Phosphoprotein</keyword>
<sequence length="192" mass="21936">MDKRILLVDDEPMIRMDLKEILQERGYEIIGEASDGFEAVTMCEKHKPNLVIMDIDMPMLDGIKVGKIIAKENIAGGVLLLTSFEGEEYIEKAKDIGAFGYLVKPVSKKVLIPTIEMCLSKVSEFKKIKNDLEKVNSKLTERKVIERAKGILIKEFKIDEDEAYTKIKRLSMDKRTTMFEIAKMIIIGYDNQ</sequence>
<dbReference type="PANTHER" id="PTHR44591">
    <property type="entry name" value="STRESS RESPONSE REGULATOR PROTEIN 1"/>
    <property type="match status" value="1"/>
</dbReference>
<dbReference type="InterPro" id="IPR011006">
    <property type="entry name" value="CheY-like_superfamily"/>
</dbReference>
<dbReference type="Proteomes" id="UP001235030">
    <property type="component" value="Chromosome"/>
</dbReference>
<feature type="domain" description="Response regulatory" evidence="5">
    <location>
        <begin position="4"/>
        <end position="119"/>
    </location>
</feature>
<gene>
    <name evidence="7" type="primary">pdtaR</name>
    <name evidence="7" type="ORF">TEMA_11740</name>
</gene>
<dbReference type="EMBL" id="CP101637">
    <property type="protein sequence ID" value="WMT80852.1"/>
    <property type="molecule type" value="Genomic_DNA"/>
</dbReference>
<organism evidence="7 8">
    <name type="scientific">Terrisporobacter mayombei</name>
    <dbReference type="NCBI Taxonomy" id="1541"/>
    <lineage>
        <taxon>Bacteria</taxon>
        <taxon>Bacillati</taxon>
        <taxon>Bacillota</taxon>
        <taxon>Clostridia</taxon>
        <taxon>Peptostreptococcales</taxon>
        <taxon>Peptostreptococcaceae</taxon>
        <taxon>Terrisporobacter</taxon>
    </lineage>
</organism>
<dbReference type="InterPro" id="IPR001789">
    <property type="entry name" value="Sig_transdc_resp-reg_receiver"/>
</dbReference>
<keyword evidence="8" id="KW-1185">Reference proteome</keyword>
<dbReference type="Gene3D" id="3.40.50.2300">
    <property type="match status" value="1"/>
</dbReference>
<dbReference type="InterPro" id="IPR008327">
    <property type="entry name" value="Sig_transdc_resp-reg_antiterm"/>
</dbReference>
<proteinExistence type="predicted"/>
<dbReference type="PROSITE" id="PS50110">
    <property type="entry name" value="RESPONSE_REGULATORY"/>
    <property type="match status" value="1"/>
</dbReference>
<comment type="function">
    <text evidence="3">May play the central regulatory role in sporulation. It may be an element of the effector pathway responsible for the activation of sporulation genes in response to nutritional stress. Spo0A may act in concert with spo0H (a sigma factor) to control the expression of some genes that are critical to the sporulation process.</text>
</comment>
<name>A0ABY9PYX2_9FIRM</name>
<dbReference type="RefSeq" id="WP_228103046.1">
    <property type="nucleotide sequence ID" value="NZ_CP101637.1"/>
</dbReference>
<evidence type="ECO:0000256" key="1">
    <source>
        <dbReference type="ARBA" id="ARBA00018672"/>
    </source>
</evidence>
<accession>A0ABY9PYX2</accession>
<evidence type="ECO:0000259" key="6">
    <source>
        <dbReference type="PROSITE" id="PS50921"/>
    </source>
</evidence>
<dbReference type="InterPro" id="IPR005561">
    <property type="entry name" value="ANTAR"/>
</dbReference>
<evidence type="ECO:0000259" key="5">
    <source>
        <dbReference type="PROSITE" id="PS50110"/>
    </source>
</evidence>
<dbReference type="SUPFAM" id="SSF52172">
    <property type="entry name" value="CheY-like"/>
    <property type="match status" value="1"/>
</dbReference>
<evidence type="ECO:0000313" key="8">
    <source>
        <dbReference type="Proteomes" id="UP001235030"/>
    </source>
</evidence>
<dbReference type="SMART" id="SM00448">
    <property type="entry name" value="REC"/>
    <property type="match status" value="1"/>
</dbReference>
<evidence type="ECO:0000256" key="3">
    <source>
        <dbReference type="ARBA" id="ARBA00024867"/>
    </source>
</evidence>
<protein>
    <recommendedName>
        <fullName evidence="1">Stage 0 sporulation protein A homolog</fullName>
    </recommendedName>
</protein>
<evidence type="ECO:0000256" key="4">
    <source>
        <dbReference type="PROSITE-ProRule" id="PRU00169"/>
    </source>
</evidence>
<feature type="domain" description="ANTAR" evidence="6">
    <location>
        <begin position="125"/>
        <end position="186"/>
    </location>
</feature>
<dbReference type="PANTHER" id="PTHR44591:SF3">
    <property type="entry name" value="RESPONSE REGULATORY DOMAIN-CONTAINING PROTEIN"/>
    <property type="match status" value="1"/>
</dbReference>